<accession>A0A1G6R6N0</accession>
<dbReference type="STRING" id="938405.SAMN02927895_04744"/>
<keyword evidence="1" id="KW-0812">Transmembrane</keyword>
<protein>
    <submittedName>
        <fullName evidence="2">Uncharacterized protein</fullName>
    </submittedName>
</protein>
<keyword evidence="1" id="KW-1133">Transmembrane helix</keyword>
<sequence>MQRRSMIEALPPLLGDHLYMLASLVGGIAMGFWFDLILAERGAGAFLLGIAALGLGALFGQQWAGVALGCCLAARTMGGREAKG</sequence>
<dbReference type="Proteomes" id="UP000198925">
    <property type="component" value="Unassembled WGS sequence"/>
</dbReference>
<dbReference type="EMBL" id="FMZX01000003">
    <property type="protein sequence ID" value="SDC99755.1"/>
    <property type="molecule type" value="Genomic_DNA"/>
</dbReference>
<gene>
    <name evidence="2" type="ORF">SAMN04487779_1003315</name>
</gene>
<proteinExistence type="predicted"/>
<organism evidence="2 3">
    <name type="scientific">Belnapia rosea</name>
    <dbReference type="NCBI Taxonomy" id="938405"/>
    <lineage>
        <taxon>Bacteria</taxon>
        <taxon>Pseudomonadati</taxon>
        <taxon>Pseudomonadota</taxon>
        <taxon>Alphaproteobacteria</taxon>
        <taxon>Acetobacterales</taxon>
        <taxon>Roseomonadaceae</taxon>
        <taxon>Belnapia</taxon>
    </lineage>
</organism>
<reference evidence="2 3" key="1">
    <citation type="submission" date="2016-10" db="EMBL/GenBank/DDBJ databases">
        <authorList>
            <person name="de Groot N.N."/>
        </authorList>
    </citation>
    <scope>NUCLEOTIDE SEQUENCE [LARGE SCALE GENOMIC DNA]</scope>
    <source>
        <strain evidence="2 3">CPCC 100156</strain>
    </source>
</reference>
<dbReference type="AlphaFoldDB" id="A0A1G6R6N0"/>
<evidence type="ECO:0000313" key="2">
    <source>
        <dbReference type="EMBL" id="SDC99755.1"/>
    </source>
</evidence>
<evidence type="ECO:0000313" key="3">
    <source>
        <dbReference type="Proteomes" id="UP000198925"/>
    </source>
</evidence>
<feature type="transmembrane region" description="Helical" evidence="1">
    <location>
        <begin position="45"/>
        <end position="74"/>
    </location>
</feature>
<keyword evidence="1" id="KW-0472">Membrane</keyword>
<feature type="transmembrane region" description="Helical" evidence="1">
    <location>
        <begin position="21"/>
        <end position="39"/>
    </location>
</feature>
<evidence type="ECO:0000256" key="1">
    <source>
        <dbReference type="SAM" id="Phobius"/>
    </source>
</evidence>
<keyword evidence="3" id="KW-1185">Reference proteome</keyword>
<name>A0A1G6R6N0_9PROT</name>